<accession>A0ABP0UNH5</accession>
<organism evidence="1 2">
    <name type="scientific">Sphagnum troendelagicum</name>
    <dbReference type="NCBI Taxonomy" id="128251"/>
    <lineage>
        <taxon>Eukaryota</taxon>
        <taxon>Viridiplantae</taxon>
        <taxon>Streptophyta</taxon>
        <taxon>Embryophyta</taxon>
        <taxon>Bryophyta</taxon>
        <taxon>Sphagnophytina</taxon>
        <taxon>Sphagnopsida</taxon>
        <taxon>Sphagnales</taxon>
        <taxon>Sphagnaceae</taxon>
        <taxon>Sphagnum</taxon>
    </lineage>
</organism>
<protein>
    <submittedName>
        <fullName evidence="1">Uncharacterized protein</fullName>
    </submittedName>
</protein>
<evidence type="ECO:0000313" key="2">
    <source>
        <dbReference type="Proteomes" id="UP001497512"/>
    </source>
</evidence>
<keyword evidence="2" id="KW-1185">Reference proteome</keyword>
<reference evidence="1" key="1">
    <citation type="submission" date="2024-02" db="EMBL/GenBank/DDBJ databases">
        <authorList>
            <consortium name="ELIXIR-Norway"/>
            <consortium name="Elixir Norway"/>
        </authorList>
    </citation>
    <scope>NUCLEOTIDE SEQUENCE</scope>
</reference>
<dbReference type="Proteomes" id="UP001497512">
    <property type="component" value="Chromosome 5"/>
</dbReference>
<proteinExistence type="predicted"/>
<dbReference type="EMBL" id="OZ019897">
    <property type="protein sequence ID" value="CAK9225823.1"/>
    <property type="molecule type" value="Genomic_DNA"/>
</dbReference>
<evidence type="ECO:0000313" key="1">
    <source>
        <dbReference type="EMBL" id="CAK9225823.1"/>
    </source>
</evidence>
<gene>
    <name evidence="1" type="ORF">CSSPTR1EN2_LOCUS17931</name>
</gene>
<name>A0ABP0UNH5_9BRYO</name>
<sequence>MKGNKTAAIKRSERSSECELCGQHLCALALVFRRSVWWPRGKLEICLLESPYANLKAQPVGYRERLEV</sequence>